<keyword evidence="1" id="KW-1133">Transmembrane helix</keyword>
<keyword evidence="1" id="KW-0472">Membrane</keyword>
<dbReference type="Proteomes" id="UP001597169">
    <property type="component" value="Unassembled WGS sequence"/>
</dbReference>
<reference evidence="3" key="1">
    <citation type="journal article" date="2019" name="Int. J. Syst. Evol. Microbiol.">
        <title>The Global Catalogue of Microorganisms (GCM) 10K type strain sequencing project: providing services to taxonomists for standard genome sequencing and annotation.</title>
        <authorList>
            <consortium name="The Broad Institute Genomics Platform"/>
            <consortium name="The Broad Institute Genome Sequencing Center for Infectious Disease"/>
            <person name="Wu L."/>
            <person name="Ma J."/>
        </authorList>
    </citation>
    <scope>NUCLEOTIDE SEQUENCE [LARGE SCALE GENOMIC DNA]</scope>
    <source>
        <strain evidence="3">CCUG 53519</strain>
    </source>
</reference>
<proteinExistence type="predicted"/>
<evidence type="ECO:0000313" key="2">
    <source>
        <dbReference type="EMBL" id="MFD1126713.1"/>
    </source>
</evidence>
<keyword evidence="3" id="KW-1185">Reference proteome</keyword>
<protein>
    <submittedName>
        <fullName evidence="2">Uncharacterized protein</fullName>
    </submittedName>
</protein>
<name>A0ABW3PRE5_9BACL</name>
<gene>
    <name evidence="2" type="ORF">ACFQ3J_00810</name>
</gene>
<sequence>MEKQDKKKMCSDHLYRYVSVWMEDGSVHDGIVESVDDENVYLAVPMTCDTYQQAPVHGMNAYCGCMPSPCGDYRGFFPYGGFGYGRRRRFNRLILPLFALSAISLLPFY</sequence>
<dbReference type="RefSeq" id="WP_091158626.1">
    <property type="nucleotide sequence ID" value="NZ_JBHTKX010000001.1"/>
</dbReference>
<dbReference type="EMBL" id="JBHTKX010000001">
    <property type="protein sequence ID" value="MFD1126713.1"/>
    <property type="molecule type" value="Genomic_DNA"/>
</dbReference>
<organism evidence="2 3">
    <name type="scientific">Paenibacillus provencensis</name>
    <dbReference type="NCBI Taxonomy" id="441151"/>
    <lineage>
        <taxon>Bacteria</taxon>
        <taxon>Bacillati</taxon>
        <taxon>Bacillota</taxon>
        <taxon>Bacilli</taxon>
        <taxon>Bacillales</taxon>
        <taxon>Paenibacillaceae</taxon>
        <taxon>Paenibacillus</taxon>
    </lineage>
</organism>
<comment type="caution">
    <text evidence="2">The sequence shown here is derived from an EMBL/GenBank/DDBJ whole genome shotgun (WGS) entry which is preliminary data.</text>
</comment>
<evidence type="ECO:0000256" key="1">
    <source>
        <dbReference type="SAM" id="Phobius"/>
    </source>
</evidence>
<feature type="transmembrane region" description="Helical" evidence="1">
    <location>
        <begin position="90"/>
        <end position="108"/>
    </location>
</feature>
<evidence type="ECO:0000313" key="3">
    <source>
        <dbReference type="Proteomes" id="UP001597169"/>
    </source>
</evidence>
<accession>A0ABW3PRE5</accession>
<keyword evidence="1" id="KW-0812">Transmembrane</keyword>